<dbReference type="InterPro" id="IPR027417">
    <property type="entry name" value="P-loop_NTPase"/>
</dbReference>
<dbReference type="GO" id="GO:0005524">
    <property type="term" value="F:ATP binding"/>
    <property type="evidence" value="ECO:0007669"/>
    <property type="project" value="UniProtKB-UniRule"/>
</dbReference>
<gene>
    <name evidence="5" type="ORF">Cvel_16360</name>
</gene>
<feature type="coiled-coil region" evidence="2">
    <location>
        <begin position="810"/>
        <end position="844"/>
    </location>
</feature>
<evidence type="ECO:0000256" key="2">
    <source>
        <dbReference type="SAM" id="Coils"/>
    </source>
</evidence>
<dbReference type="InterPro" id="IPR001752">
    <property type="entry name" value="Kinesin_motor_dom"/>
</dbReference>
<accession>A0A0G4FCF8</accession>
<evidence type="ECO:0000256" key="3">
    <source>
        <dbReference type="SAM" id="MobiDB-lite"/>
    </source>
</evidence>
<sequence>MTIPLTQEAKHKETAEKKEDEAETDVDQDLSSFEGIRQLARCGAAAFLDAKALVAFYRRQTGIEAGGIRRSRSSVESEGNFPRQSVDGLSRPQGARRSLNLREEIWRRGGSFGISQGEGGKRVLSQITGGEGMGSGVLIEDNSKFSSVPDLPRRQDLPSDLFLAPELLEGQDSLGWEREDENAGDCALDVVRRGRVMLFALSFAWLRRSHPDTETGYHLSRVCAFFEKLMEDPQYSDKTLGLFWDFASMYQKPRTPEEERLFRKALRNMNIIYSHRFVCVLRSCGIPSSAENRTPYRQRGWPYFEVCVSAMKSTEILLNLPEETEEGDPSWVDLIPAFSDTDTGTVAVAVGTEEFEEQVRLDGVSIGNAGVVRLCQAASKFYSVQSLRKPAESDNEASLFQSRAAFRLFFSRCPHVGGGAWDSVQFSLQGHMSGALQWEPDPEDAHTAQEGFLPSSLFIPVGPGAFALHAFDIRAALKPLAGSEPAAEARLREEADPLPSGKEKEDPPQERTKGKRLMSSAFLARLRPFCRRIKREEGSEAFREEEQEALTRFFPVAALPVSVTLSLPPASPHTLLASEGFSTLSTSGEDGTLFKLKSSAAVCAQSNPGCWRELKRVCVQSTSITDSGLAAFCQALSEGDGAVNLETFHLLNCTQLTSEATSILKSFLQTLFQQKAKLSQGEQLGEEEGANGKAQEEQVPLRLDLAIQGCDSISEKVEREIREELKRLMGQDGSSENPEGHNSTVAHDGRDAKGDGDGSMDPSVMAEKVAMEIKGIQEVFEGVQREGRGVQLSGDVGARVERLGILVVNLRKLGDEVEFFKTKNESLEKQFKEERHLRKKYFNEIEDMKGKIRVYCRLRPMAKYEVEKGSEDVVELIDEFSLKAHSQRGVQDFTFDKVFGPQSTQEEVFEDVRRLVSSAVDGFNVGVFTFGQTGTGKTYTIFGGGPGREGIAQRSIWELFKVLEASRISTVSWDVKVSVCEIYLDNLRDLLVSSKRHEKPPPLAVHKNASGAVYLEGAEIKVNR</sequence>
<proteinExistence type="inferred from homology"/>
<feature type="region of interest" description="Disordered" evidence="3">
    <location>
        <begin position="68"/>
        <end position="94"/>
    </location>
</feature>
<dbReference type="InterPro" id="IPR036961">
    <property type="entry name" value="Kinesin_motor_dom_sf"/>
</dbReference>
<dbReference type="EMBL" id="CDMZ01000282">
    <property type="protein sequence ID" value="CEM10907.1"/>
    <property type="molecule type" value="Genomic_DNA"/>
</dbReference>
<feature type="region of interest" description="Disordered" evidence="3">
    <location>
        <begin position="1"/>
        <end position="29"/>
    </location>
</feature>
<dbReference type="GO" id="GO:0003777">
    <property type="term" value="F:microtubule motor activity"/>
    <property type="evidence" value="ECO:0007669"/>
    <property type="project" value="InterPro"/>
</dbReference>
<dbReference type="GO" id="GO:0008017">
    <property type="term" value="F:microtubule binding"/>
    <property type="evidence" value="ECO:0007669"/>
    <property type="project" value="InterPro"/>
</dbReference>
<organism evidence="5">
    <name type="scientific">Chromera velia CCMP2878</name>
    <dbReference type="NCBI Taxonomy" id="1169474"/>
    <lineage>
        <taxon>Eukaryota</taxon>
        <taxon>Sar</taxon>
        <taxon>Alveolata</taxon>
        <taxon>Colpodellida</taxon>
        <taxon>Chromeraceae</taxon>
        <taxon>Chromera</taxon>
    </lineage>
</organism>
<evidence type="ECO:0000313" key="5">
    <source>
        <dbReference type="EMBL" id="CEM10907.1"/>
    </source>
</evidence>
<dbReference type="Pfam" id="PF16796">
    <property type="entry name" value="Microtub_bd"/>
    <property type="match status" value="1"/>
</dbReference>
<name>A0A0G4FCF8_9ALVE</name>
<dbReference type="PANTHER" id="PTHR47972">
    <property type="entry name" value="KINESIN-LIKE PROTEIN KLP-3"/>
    <property type="match status" value="1"/>
</dbReference>
<protein>
    <recommendedName>
        <fullName evidence="4">Kinesin motor domain-containing protein</fullName>
    </recommendedName>
</protein>
<keyword evidence="1" id="KW-0505">Motor protein</keyword>
<dbReference type="PROSITE" id="PS50067">
    <property type="entry name" value="KINESIN_MOTOR_2"/>
    <property type="match status" value="1"/>
</dbReference>
<dbReference type="PhylomeDB" id="A0A0G4FCF8"/>
<dbReference type="SMART" id="SM00129">
    <property type="entry name" value="KISc"/>
    <property type="match status" value="1"/>
</dbReference>
<keyword evidence="1" id="KW-0547">Nucleotide-binding</keyword>
<evidence type="ECO:0000259" key="4">
    <source>
        <dbReference type="PROSITE" id="PS50067"/>
    </source>
</evidence>
<dbReference type="PANTHER" id="PTHR47972:SF16">
    <property type="entry name" value="KINESIN-LIKE PROTEIN"/>
    <property type="match status" value="1"/>
</dbReference>
<dbReference type="Gene3D" id="3.40.850.10">
    <property type="entry name" value="Kinesin motor domain"/>
    <property type="match status" value="1"/>
</dbReference>
<feature type="compositionally biased region" description="Basic and acidic residues" evidence="3">
    <location>
        <begin position="747"/>
        <end position="756"/>
    </location>
</feature>
<dbReference type="InterPro" id="IPR027640">
    <property type="entry name" value="Kinesin-like_fam"/>
</dbReference>
<feature type="domain" description="Kinesin motor" evidence="4">
    <location>
        <begin position="851"/>
        <end position="1024"/>
    </location>
</feature>
<feature type="compositionally biased region" description="Basic and acidic residues" evidence="3">
    <location>
        <begin position="8"/>
        <end position="20"/>
    </location>
</feature>
<keyword evidence="1" id="KW-0067">ATP-binding</keyword>
<feature type="region of interest" description="Disordered" evidence="3">
    <location>
        <begin position="728"/>
        <end position="762"/>
    </location>
</feature>
<feature type="compositionally biased region" description="Polar residues" evidence="3">
    <location>
        <begin position="732"/>
        <end position="745"/>
    </location>
</feature>
<dbReference type="SUPFAM" id="SSF52540">
    <property type="entry name" value="P-loop containing nucleoside triphosphate hydrolases"/>
    <property type="match status" value="1"/>
</dbReference>
<keyword evidence="2" id="KW-0175">Coiled coil</keyword>
<feature type="compositionally biased region" description="Basic and acidic residues" evidence="3">
    <location>
        <begin position="487"/>
        <end position="512"/>
    </location>
</feature>
<evidence type="ECO:0000256" key="1">
    <source>
        <dbReference type="PROSITE-ProRule" id="PRU00283"/>
    </source>
</evidence>
<comment type="similarity">
    <text evidence="1">Belongs to the TRAFAC class myosin-kinesin ATPase superfamily. Kinesin family.</text>
</comment>
<dbReference type="VEuPathDB" id="CryptoDB:Cvel_16360"/>
<dbReference type="AlphaFoldDB" id="A0A0G4FCF8"/>
<reference evidence="5" key="1">
    <citation type="submission" date="2014-11" db="EMBL/GenBank/DDBJ databases">
        <authorList>
            <person name="Otto D Thomas"/>
            <person name="Naeem Raeece"/>
        </authorList>
    </citation>
    <scope>NUCLEOTIDE SEQUENCE</scope>
</reference>
<dbReference type="InterPro" id="IPR031852">
    <property type="entry name" value="Vik1/Cik1_MT-bd"/>
</dbReference>
<dbReference type="GO" id="GO:0007018">
    <property type="term" value="P:microtubule-based movement"/>
    <property type="evidence" value="ECO:0007669"/>
    <property type="project" value="InterPro"/>
</dbReference>
<feature type="binding site" evidence="1">
    <location>
        <begin position="931"/>
        <end position="938"/>
    </location>
    <ligand>
        <name>ATP</name>
        <dbReference type="ChEBI" id="CHEBI:30616"/>
    </ligand>
</feature>
<feature type="region of interest" description="Disordered" evidence="3">
    <location>
        <begin position="487"/>
        <end position="514"/>
    </location>
</feature>